<gene>
    <name evidence="1" type="ORF">BDN72DRAFT_756223</name>
</gene>
<proteinExistence type="predicted"/>
<reference evidence="1 2" key="1">
    <citation type="journal article" date="2019" name="Nat. Ecol. Evol.">
        <title>Megaphylogeny resolves global patterns of mushroom evolution.</title>
        <authorList>
            <person name="Varga T."/>
            <person name="Krizsan K."/>
            <person name="Foldi C."/>
            <person name="Dima B."/>
            <person name="Sanchez-Garcia M."/>
            <person name="Sanchez-Ramirez S."/>
            <person name="Szollosi G.J."/>
            <person name="Szarkandi J.G."/>
            <person name="Papp V."/>
            <person name="Albert L."/>
            <person name="Andreopoulos W."/>
            <person name="Angelini C."/>
            <person name="Antonin V."/>
            <person name="Barry K.W."/>
            <person name="Bougher N.L."/>
            <person name="Buchanan P."/>
            <person name="Buyck B."/>
            <person name="Bense V."/>
            <person name="Catcheside P."/>
            <person name="Chovatia M."/>
            <person name="Cooper J."/>
            <person name="Damon W."/>
            <person name="Desjardin D."/>
            <person name="Finy P."/>
            <person name="Geml J."/>
            <person name="Haridas S."/>
            <person name="Hughes K."/>
            <person name="Justo A."/>
            <person name="Karasinski D."/>
            <person name="Kautmanova I."/>
            <person name="Kiss B."/>
            <person name="Kocsube S."/>
            <person name="Kotiranta H."/>
            <person name="LaButti K.M."/>
            <person name="Lechner B.E."/>
            <person name="Liimatainen K."/>
            <person name="Lipzen A."/>
            <person name="Lukacs Z."/>
            <person name="Mihaltcheva S."/>
            <person name="Morgado L.N."/>
            <person name="Niskanen T."/>
            <person name="Noordeloos M.E."/>
            <person name="Ohm R.A."/>
            <person name="Ortiz-Santana B."/>
            <person name="Ovrebo C."/>
            <person name="Racz N."/>
            <person name="Riley R."/>
            <person name="Savchenko A."/>
            <person name="Shiryaev A."/>
            <person name="Soop K."/>
            <person name="Spirin V."/>
            <person name="Szebenyi C."/>
            <person name="Tomsovsky M."/>
            <person name="Tulloss R.E."/>
            <person name="Uehling J."/>
            <person name="Grigoriev I.V."/>
            <person name="Vagvolgyi C."/>
            <person name="Papp T."/>
            <person name="Martin F.M."/>
            <person name="Miettinen O."/>
            <person name="Hibbett D.S."/>
            <person name="Nagy L.G."/>
        </authorList>
    </citation>
    <scope>NUCLEOTIDE SEQUENCE [LARGE SCALE GENOMIC DNA]</scope>
    <source>
        <strain evidence="1 2">NL-1719</strain>
    </source>
</reference>
<evidence type="ECO:0000313" key="1">
    <source>
        <dbReference type="EMBL" id="TFK75752.1"/>
    </source>
</evidence>
<organism evidence="1 2">
    <name type="scientific">Pluteus cervinus</name>
    <dbReference type="NCBI Taxonomy" id="181527"/>
    <lineage>
        <taxon>Eukaryota</taxon>
        <taxon>Fungi</taxon>
        <taxon>Dikarya</taxon>
        <taxon>Basidiomycota</taxon>
        <taxon>Agaricomycotina</taxon>
        <taxon>Agaricomycetes</taxon>
        <taxon>Agaricomycetidae</taxon>
        <taxon>Agaricales</taxon>
        <taxon>Pluteineae</taxon>
        <taxon>Pluteaceae</taxon>
        <taxon>Pluteus</taxon>
    </lineage>
</organism>
<accession>A0ACD3BDT3</accession>
<sequence>MSLVSSEPQGHPEHAYLLANKWLNANKLAELVKTQGCHLLGLVYKKGKFSAIEEQQLKSAIDAYRMGKGLTEEDMQEIIFPKNEKQKDNIFWSEITSAVPQRPIIAVYHHVRRTCHPMKQQGKWSSEEDALLRQSVADLGQQWEKVSERVGRRSADCRDRYRNHIINKEIRVTAGPWSKEEEDQLTQIVTQMTVDQGKDLDNDVFWGRVSELMGGKRGRQQCRIKWTDALSKTVKNEGQKPRWSQQDAFILVHKVDSLNVRDDTEIDWKTLSDPHWNLWSAHTLQRRWLTMKRGIKGFEDMTHQEIMDILRVKKAQLPAIPSVPRKRKERKVTSAAAIADSELQRDFPTAEVSQGGEA</sequence>
<evidence type="ECO:0000313" key="2">
    <source>
        <dbReference type="Proteomes" id="UP000308600"/>
    </source>
</evidence>
<dbReference type="Proteomes" id="UP000308600">
    <property type="component" value="Unassembled WGS sequence"/>
</dbReference>
<dbReference type="EMBL" id="ML208261">
    <property type="protein sequence ID" value="TFK75752.1"/>
    <property type="molecule type" value="Genomic_DNA"/>
</dbReference>
<name>A0ACD3BDT3_9AGAR</name>
<keyword evidence="2" id="KW-1185">Reference proteome</keyword>
<protein>
    <submittedName>
        <fullName evidence="1">Uncharacterized protein</fullName>
    </submittedName>
</protein>